<organism evidence="3">
    <name type="scientific">Nocardia sp. ATCC 202099</name>
    <dbReference type="NCBI Taxonomy" id="930400"/>
    <lineage>
        <taxon>Bacteria</taxon>
        <taxon>Bacillati</taxon>
        <taxon>Actinomycetota</taxon>
        <taxon>Actinomycetes</taxon>
        <taxon>Mycobacteriales</taxon>
        <taxon>Nocardiaceae</taxon>
        <taxon>Nocardia</taxon>
    </lineage>
</organism>
<feature type="domain" description="Nitroreductase" evidence="2">
    <location>
        <begin position="95"/>
        <end position="229"/>
    </location>
</feature>
<feature type="region of interest" description="Disordered" evidence="1">
    <location>
        <begin position="69"/>
        <end position="96"/>
    </location>
</feature>
<dbReference type="Gene3D" id="3.40.109.10">
    <property type="entry name" value="NADH Oxidase"/>
    <property type="match status" value="2"/>
</dbReference>
<dbReference type="CDD" id="cd02142">
    <property type="entry name" value="McbC_SagB-like_oxidoreductase"/>
    <property type="match status" value="1"/>
</dbReference>
<feature type="compositionally biased region" description="Basic and acidic residues" evidence="1">
    <location>
        <begin position="1"/>
        <end position="16"/>
    </location>
</feature>
<sequence length="479" mass="50194">MTGDLAEHTESLRRDPQGANPDGWRVDWADGPWPVKVYAGGVRTPLGRAGALDRLLLFTFGMTAVRFDPAGGMPSTPDNPTPTHLGERYAPRRPIPSGGSMYPTEAYVVDTEAGRVSHYDPYRHELVDLGRPAPRAALRAALGEPADAPLPPAVLLVANRFWKNAYKYGEFAARLGAVDTGVALGRAARVAEAAFGDIAVLVDLDAAAVEDLLGLDGRDEAVFAAVELGRRRDCPAEPPAERAAPPPVLERSRAVRRLPGLSALTEAARQPAEPVAVDRPAAVRGPLDLLDPGVMVRRGSHGRRFTGAPVRLADVEAVLLHAAEAAARLAAVSGGAVGAEAGLCCAVRRVEGLAPGWYRFDGALVPVAEDDPGPVLRRALFAESLNPELAAFTVHVTGPVDFAGGAAGYRARQLGVGAVVEAVCLAATAARLSGHAVLGFDVGPIDLAYALPADRGVHAQVCVGAVRPSTHWEVAVMPR</sequence>
<feature type="region of interest" description="Disordered" evidence="1">
    <location>
        <begin position="1"/>
        <end position="25"/>
    </location>
</feature>
<name>E5DUH8_9NOCA</name>
<protein>
    <submittedName>
        <fullName evidence="3">NocF</fullName>
    </submittedName>
</protein>
<dbReference type="InterPro" id="IPR052544">
    <property type="entry name" value="Bacteriocin_Proc_Enz"/>
</dbReference>
<dbReference type="InterPro" id="IPR029479">
    <property type="entry name" value="Nitroreductase"/>
</dbReference>
<dbReference type="EMBL" id="GU564398">
    <property type="protein sequence ID" value="ADR01082.1"/>
    <property type="molecule type" value="Genomic_DNA"/>
</dbReference>
<gene>
    <name evidence="3" type="primary">nocF</name>
</gene>
<dbReference type="PANTHER" id="PTHR43745:SF2">
    <property type="entry name" value="NITROREDUCTASE MJ1384-RELATED"/>
    <property type="match status" value="1"/>
</dbReference>
<proteinExistence type="predicted"/>
<accession>E5DUH8</accession>
<dbReference type="GO" id="GO:0016491">
    <property type="term" value="F:oxidoreductase activity"/>
    <property type="evidence" value="ECO:0007669"/>
    <property type="project" value="InterPro"/>
</dbReference>
<evidence type="ECO:0000259" key="2">
    <source>
        <dbReference type="Pfam" id="PF00881"/>
    </source>
</evidence>
<dbReference type="Pfam" id="PF00881">
    <property type="entry name" value="Nitroreductase"/>
    <property type="match status" value="1"/>
</dbReference>
<evidence type="ECO:0000313" key="3">
    <source>
        <dbReference type="EMBL" id="ADR01082.1"/>
    </source>
</evidence>
<dbReference type="InterPro" id="IPR000415">
    <property type="entry name" value="Nitroreductase-like"/>
</dbReference>
<dbReference type="SUPFAM" id="SSF55469">
    <property type="entry name" value="FMN-dependent nitroreductase-like"/>
    <property type="match status" value="2"/>
</dbReference>
<dbReference type="AlphaFoldDB" id="E5DUH8"/>
<evidence type="ECO:0000256" key="1">
    <source>
        <dbReference type="SAM" id="MobiDB-lite"/>
    </source>
</evidence>
<reference evidence="3" key="1">
    <citation type="journal article" date="2010" name="Mol. Biosyst.">
        <title>Moving posttranslational modifications forward to biosynthesize the glycosylated thiopeptide nocathiacin I in Nocardia sp. ATCC202099.</title>
        <authorList>
            <person name="Ding Y."/>
            <person name="Yu Y."/>
            <person name="Pan H."/>
            <person name="Guo H."/>
            <person name="Li Y."/>
            <person name="Liu W."/>
        </authorList>
    </citation>
    <scope>NUCLEOTIDE SEQUENCE</scope>
    <source>
        <strain evidence="3">ATCC 202099</strain>
    </source>
</reference>
<dbReference type="PANTHER" id="PTHR43745">
    <property type="entry name" value="NITROREDUCTASE MJ1384-RELATED"/>
    <property type="match status" value="1"/>
</dbReference>